<evidence type="ECO:0000313" key="8">
    <source>
        <dbReference type="Proteomes" id="UP000515151"/>
    </source>
</evidence>
<gene>
    <name evidence="9" type="primary">LOC116200328</name>
</gene>
<dbReference type="InterPro" id="IPR050655">
    <property type="entry name" value="Plant_B3_domain"/>
</dbReference>
<evidence type="ECO:0000313" key="9">
    <source>
        <dbReference type="RefSeq" id="XP_031387047.1"/>
    </source>
</evidence>
<dbReference type="OrthoDB" id="1094641at2759"/>
<dbReference type="Pfam" id="PF02362">
    <property type="entry name" value="B3"/>
    <property type="match status" value="2"/>
</dbReference>
<keyword evidence="8" id="KW-1185">Reference proteome</keyword>
<dbReference type="InterPro" id="IPR003340">
    <property type="entry name" value="B3_DNA-bd"/>
</dbReference>
<accession>A0A6P8CR89</accession>
<protein>
    <submittedName>
        <fullName evidence="9">B3 domain-containing protein At5g66980</fullName>
    </submittedName>
</protein>
<feature type="domain" description="TF-B3" evidence="7">
    <location>
        <begin position="178"/>
        <end position="277"/>
    </location>
</feature>
<comment type="subcellular location">
    <subcellularLocation>
        <location evidence="1">Nucleus</location>
    </subcellularLocation>
</comment>
<evidence type="ECO:0000256" key="2">
    <source>
        <dbReference type="ARBA" id="ARBA00023015"/>
    </source>
</evidence>
<reference evidence="9" key="2">
    <citation type="submission" date="2025-08" db="UniProtKB">
        <authorList>
            <consortium name="RefSeq"/>
        </authorList>
    </citation>
    <scope>IDENTIFICATION</scope>
    <source>
        <tissue evidence="9">Leaf</tissue>
    </source>
</reference>
<evidence type="ECO:0000259" key="7">
    <source>
        <dbReference type="PROSITE" id="PS50863"/>
    </source>
</evidence>
<keyword evidence="5" id="KW-0539">Nucleus</keyword>
<proteinExistence type="predicted"/>
<dbReference type="SMART" id="SM01019">
    <property type="entry name" value="B3"/>
    <property type="match status" value="2"/>
</dbReference>
<dbReference type="Gene3D" id="2.40.330.10">
    <property type="entry name" value="DNA-binding pseudobarrel domain"/>
    <property type="match status" value="2"/>
</dbReference>
<keyword evidence="3" id="KW-0238">DNA-binding</keyword>
<name>A0A6P8CR89_PUNGR</name>
<dbReference type="Proteomes" id="UP000515151">
    <property type="component" value="Chromosome 3"/>
</dbReference>
<dbReference type="GeneID" id="116200328"/>
<dbReference type="SUPFAM" id="SSF101936">
    <property type="entry name" value="DNA-binding pseudobarrel domain"/>
    <property type="match status" value="2"/>
</dbReference>
<sequence>MEQCSRCPVSSFADDESLEFFKVFLPSFSSHQLLIPSDFLKQFKGKIPNQATLKDHAGRSWSVQLKEVGSKLFIKNGWEEFVTDHSLGFGDFLIFSYYHSTSVFHVKIFGKNGCRKKRACAANKTLLINLEEEEQVEERVEETSAGGPYENHRKRPRIGALQGGTSENRVEKPFVPKHPHFVSPITSSTNSIMRIPRTFLKEHNIKLESVVMLQDQNGKQWPLRIMSWTQGRIGFSSGWKVFCSTNKLKLNDKCLFEFVLGERKTCSEVLVRAFRTDIEIEKPNNYWVLKV</sequence>
<organism evidence="8 9">
    <name type="scientific">Punica granatum</name>
    <name type="common">Pomegranate</name>
    <dbReference type="NCBI Taxonomy" id="22663"/>
    <lineage>
        <taxon>Eukaryota</taxon>
        <taxon>Viridiplantae</taxon>
        <taxon>Streptophyta</taxon>
        <taxon>Embryophyta</taxon>
        <taxon>Tracheophyta</taxon>
        <taxon>Spermatophyta</taxon>
        <taxon>Magnoliopsida</taxon>
        <taxon>eudicotyledons</taxon>
        <taxon>Gunneridae</taxon>
        <taxon>Pentapetalae</taxon>
        <taxon>rosids</taxon>
        <taxon>malvids</taxon>
        <taxon>Myrtales</taxon>
        <taxon>Lythraceae</taxon>
        <taxon>Punica</taxon>
    </lineage>
</organism>
<dbReference type="RefSeq" id="XP_031387047.1">
    <property type="nucleotide sequence ID" value="XM_031531187.1"/>
</dbReference>
<keyword evidence="2" id="KW-0805">Transcription regulation</keyword>
<dbReference type="CDD" id="cd10017">
    <property type="entry name" value="B3_DNA"/>
    <property type="match status" value="2"/>
</dbReference>
<dbReference type="InterPro" id="IPR015300">
    <property type="entry name" value="DNA-bd_pseudobarrel_sf"/>
</dbReference>
<feature type="domain" description="TF-B3" evidence="7">
    <location>
        <begin position="18"/>
        <end position="112"/>
    </location>
</feature>
<feature type="region of interest" description="Disordered" evidence="6">
    <location>
        <begin position="141"/>
        <end position="160"/>
    </location>
</feature>
<dbReference type="PROSITE" id="PS50863">
    <property type="entry name" value="B3"/>
    <property type="match status" value="2"/>
</dbReference>
<dbReference type="AlphaFoldDB" id="A0A6P8CR89"/>
<dbReference type="PANTHER" id="PTHR31920:SF135">
    <property type="entry name" value="B3 DOMAIN-CONTAINING PROTEIN OS03G0621600-RELATED"/>
    <property type="match status" value="1"/>
</dbReference>
<dbReference type="PANTHER" id="PTHR31920">
    <property type="entry name" value="B3 DOMAIN-CONTAINING"/>
    <property type="match status" value="1"/>
</dbReference>
<dbReference type="GO" id="GO:0003677">
    <property type="term" value="F:DNA binding"/>
    <property type="evidence" value="ECO:0007669"/>
    <property type="project" value="UniProtKB-KW"/>
</dbReference>
<evidence type="ECO:0000256" key="5">
    <source>
        <dbReference type="ARBA" id="ARBA00023242"/>
    </source>
</evidence>
<evidence type="ECO:0000256" key="1">
    <source>
        <dbReference type="ARBA" id="ARBA00004123"/>
    </source>
</evidence>
<keyword evidence="4" id="KW-0804">Transcription</keyword>
<evidence type="ECO:0000256" key="6">
    <source>
        <dbReference type="SAM" id="MobiDB-lite"/>
    </source>
</evidence>
<evidence type="ECO:0000256" key="3">
    <source>
        <dbReference type="ARBA" id="ARBA00023125"/>
    </source>
</evidence>
<evidence type="ECO:0000256" key="4">
    <source>
        <dbReference type="ARBA" id="ARBA00023163"/>
    </source>
</evidence>
<reference evidence="8" key="1">
    <citation type="journal article" date="2020" name="Plant Biotechnol. J.">
        <title>The pomegranate (Punica granatum L.) draft genome dissects genetic divergence between soft- and hard-seeded cultivars.</title>
        <authorList>
            <person name="Luo X."/>
            <person name="Li H."/>
            <person name="Wu Z."/>
            <person name="Yao W."/>
            <person name="Zhao P."/>
            <person name="Cao D."/>
            <person name="Yu H."/>
            <person name="Li K."/>
            <person name="Poudel K."/>
            <person name="Zhao D."/>
            <person name="Zhang F."/>
            <person name="Xia X."/>
            <person name="Chen L."/>
            <person name="Wang Q."/>
            <person name="Jing D."/>
            <person name="Cao S."/>
        </authorList>
    </citation>
    <scope>NUCLEOTIDE SEQUENCE [LARGE SCALE GENOMIC DNA]</scope>
    <source>
        <strain evidence="8">cv. Tunisia</strain>
    </source>
</reference>
<dbReference type="GO" id="GO:0005634">
    <property type="term" value="C:nucleus"/>
    <property type="evidence" value="ECO:0007669"/>
    <property type="project" value="UniProtKB-SubCell"/>
</dbReference>